<proteinExistence type="predicted"/>
<dbReference type="EMBL" id="PVFZ01000007">
    <property type="protein sequence ID" value="PRF28076.1"/>
    <property type="molecule type" value="Genomic_DNA"/>
</dbReference>
<keyword evidence="1" id="KW-0808">Transferase</keyword>
<name>A0A8E2UYA6_9BURK</name>
<protein>
    <submittedName>
        <fullName evidence="1">Shikimate kinase</fullName>
    </submittedName>
</protein>
<sequence length="113" mass="12494">MQWAIALARIVDHIATARERHLVIAYPIGDAAFVRLRAAFDVRGARLFVATLAPPEAVASSDRGERMLTEWARRRIADIYRKGYASRAFSDCFVDTSTASVAACAADIARRIQ</sequence>
<dbReference type="InterPro" id="IPR027417">
    <property type="entry name" value="P-loop_NTPase"/>
</dbReference>
<gene>
    <name evidence="1" type="ORF">C6P98_02170</name>
</gene>
<reference evidence="1 2" key="1">
    <citation type="submission" date="2018-03" db="EMBL/GenBank/DDBJ databases">
        <authorList>
            <person name="Nguyen K."/>
            <person name="Fouts D."/>
            <person name="Sutton G."/>
        </authorList>
    </citation>
    <scope>NUCLEOTIDE SEQUENCE [LARGE SCALE GENOMIC DNA]</scope>
    <source>
        <strain evidence="1 2">AU17135</strain>
    </source>
</reference>
<accession>A0A8E2UYA6</accession>
<evidence type="ECO:0000313" key="2">
    <source>
        <dbReference type="Proteomes" id="UP000237686"/>
    </source>
</evidence>
<dbReference type="Gene3D" id="3.40.50.300">
    <property type="entry name" value="P-loop containing nucleotide triphosphate hydrolases"/>
    <property type="match status" value="1"/>
</dbReference>
<keyword evidence="1" id="KW-0418">Kinase</keyword>
<dbReference type="AlphaFoldDB" id="A0A8E2UYA6"/>
<comment type="caution">
    <text evidence="1">The sequence shown here is derived from an EMBL/GenBank/DDBJ whole genome shotgun (WGS) entry which is preliminary data.</text>
</comment>
<dbReference type="Proteomes" id="UP000237686">
    <property type="component" value="Unassembled WGS sequence"/>
</dbReference>
<dbReference type="GO" id="GO:0016301">
    <property type="term" value="F:kinase activity"/>
    <property type="evidence" value="ECO:0007669"/>
    <property type="project" value="UniProtKB-KW"/>
</dbReference>
<evidence type="ECO:0000313" key="1">
    <source>
        <dbReference type="EMBL" id="PRF28076.1"/>
    </source>
</evidence>
<organism evidence="1 2">
    <name type="scientific">Burkholderia multivorans</name>
    <dbReference type="NCBI Taxonomy" id="87883"/>
    <lineage>
        <taxon>Bacteria</taxon>
        <taxon>Pseudomonadati</taxon>
        <taxon>Pseudomonadota</taxon>
        <taxon>Betaproteobacteria</taxon>
        <taxon>Burkholderiales</taxon>
        <taxon>Burkholderiaceae</taxon>
        <taxon>Burkholderia</taxon>
        <taxon>Burkholderia cepacia complex</taxon>
    </lineage>
</organism>